<keyword evidence="6" id="KW-1185">Reference proteome</keyword>
<evidence type="ECO:0000313" key="3">
    <source>
        <dbReference type="EMBL" id="SUB54075.1"/>
    </source>
</evidence>
<protein>
    <submittedName>
        <fullName evidence="2">Uncharacterized protein</fullName>
    </submittedName>
</protein>
<reference evidence="2 5" key="1">
    <citation type="submission" date="2018-06" db="EMBL/GenBank/DDBJ databases">
        <authorList>
            <consortium name="Pathogen Informatics"/>
            <person name="Doyle S."/>
        </authorList>
    </citation>
    <scope>NUCLEOTIDE SEQUENCE [LARGE SCALE GENOMIC DNA]</scope>
    <source>
        <strain evidence="2 5">NCTC11188</strain>
    </source>
</reference>
<dbReference type="Proteomes" id="UP000294683">
    <property type="component" value="Unassembled WGS sequence"/>
</dbReference>
<reference evidence="4 6" key="2">
    <citation type="submission" date="2019-03" db="EMBL/GenBank/DDBJ databases">
        <title>Genomic Encyclopedia of Type Strains, Phase IV (KMG-IV): sequencing the most valuable type-strain genomes for metagenomic binning, comparative biology and taxonomic classification.</title>
        <authorList>
            <person name="Goeker M."/>
        </authorList>
    </citation>
    <scope>NUCLEOTIDE SEQUENCE [LARGE SCALE GENOMIC DNA]</scope>
    <source>
        <strain evidence="4 6">DSM 17481</strain>
    </source>
</reference>
<dbReference type="RefSeq" id="WP_103853769.1">
    <property type="nucleotide sequence ID" value="NZ_PQVJ01000018.1"/>
</dbReference>
<accession>A0A379B0E5</accession>
<evidence type="ECO:0000313" key="2">
    <source>
        <dbReference type="EMBL" id="SUB28426.1"/>
    </source>
</evidence>
<feature type="coiled-coil region" evidence="1">
    <location>
        <begin position="48"/>
        <end position="75"/>
    </location>
</feature>
<organism evidence="2 5">
    <name type="scientific">Avibacterium gallinarum</name>
    <name type="common">Pasteurella gallinarum</name>
    <dbReference type="NCBI Taxonomy" id="755"/>
    <lineage>
        <taxon>Bacteria</taxon>
        <taxon>Pseudomonadati</taxon>
        <taxon>Pseudomonadota</taxon>
        <taxon>Gammaproteobacteria</taxon>
        <taxon>Pasteurellales</taxon>
        <taxon>Pasteurellaceae</taxon>
        <taxon>Avibacterium</taxon>
    </lineage>
</organism>
<gene>
    <name evidence="4" type="ORF">EV689_10357</name>
    <name evidence="2" type="ORF">NCTC11188_02240</name>
    <name evidence="3" type="ORF">NCTC11188_02337</name>
</gene>
<evidence type="ECO:0000256" key="1">
    <source>
        <dbReference type="SAM" id="Coils"/>
    </source>
</evidence>
<dbReference type="EMBL" id="UGSQ01000003">
    <property type="protein sequence ID" value="SUB28426.1"/>
    <property type="molecule type" value="Genomic_DNA"/>
</dbReference>
<keyword evidence="1" id="KW-0175">Coiled coil</keyword>
<dbReference type="EMBL" id="UGSQ01000004">
    <property type="protein sequence ID" value="SUB54075.1"/>
    <property type="molecule type" value="Genomic_DNA"/>
</dbReference>
<evidence type="ECO:0000313" key="4">
    <source>
        <dbReference type="EMBL" id="TDP29140.1"/>
    </source>
</evidence>
<name>A0A379B0E5_AVIGA</name>
<evidence type="ECO:0000313" key="6">
    <source>
        <dbReference type="Proteomes" id="UP000294683"/>
    </source>
</evidence>
<sequence>MGKIITHTVTVDVDVDVDIDDLDLSDYMPDITLQEFFYHRCGNLNFVAIEAMRELRALQGEKANLMKLLEELTGVCL</sequence>
<proteinExistence type="predicted"/>
<evidence type="ECO:0000313" key="5">
    <source>
        <dbReference type="Proteomes" id="UP000255113"/>
    </source>
</evidence>
<dbReference type="Proteomes" id="UP000255113">
    <property type="component" value="Unassembled WGS sequence"/>
</dbReference>
<dbReference type="EMBL" id="SNXJ01000003">
    <property type="protein sequence ID" value="TDP29140.1"/>
    <property type="molecule type" value="Genomic_DNA"/>
</dbReference>
<dbReference type="AlphaFoldDB" id="A0A379B0E5"/>